<gene>
    <name evidence="1" type="ORF">U27_05224</name>
</gene>
<evidence type="ECO:0000313" key="2">
    <source>
        <dbReference type="Proteomes" id="UP000030661"/>
    </source>
</evidence>
<sequence>MAELKRKVTLNKKGEEAYVSVKQLMITLRWTADVDLDLMAFYKTKTGQPGGVFSDGYPGGSMGSLNSFPFIELSGDAGVGAKGGDNQEILRITKLDDLADLYIVALNYTDASQKIASAFGSYDGSVIVMNDRGEEVEVPLNASEKGPVAVICKIDNTSPMGAKLVNMNEIMDLGTFVNKIPGANALIG</sequence>
<dbReference type="AlphaFoldDB" id="A0A081C0Z6"/>
<reference evidence="1" key="1">
    <citation type="journal article" date="2015" name="PeerJ">
        <title>First genomic representation of candidate bacterial phylum KSB3 points to enhanced environmental sensing as a trigger of wastewater bulking.</title>
        <authorList>
            <person name="Sekiguchi Y."/>
            <person name="Ohashi A."/>
            <person name="Parks D.H."/>
            <person name="Yamauchi T."/>
            <person name="Tyson G.W."/>
            <person name="Hugenholtz P."/>
        </authorList>
    </citation>
    <scope>NUCLEOTIDE SEQUENCE [LARGE SCALE GENOMIC DNA]</scope>
</reference>
<dbReference type="eggNOG" id="ENOG5033SNP">
    <property type="taxonomic scope" value="Bacteria"/>
</dbReference>
<evidence type="ECO:0008006" key="3">
    <source>
        <dbReference type="Google" id="ProtNLM"/>
    </source>
</evidence>
<dbReference type="STRING" id="1499967.U27_05224"/>
<organism evidence="1">
    <name type="scientific">Vecturithrix granuli</name>
    <dbReference type="NCBI Taxonomy" id="1499967"/>
    <lineage>
        <taxon>Bacteria</taxon>
        <taxon>Candidatus Moduliflexota</taxon>
        <taxon>Candidatus Vecturitrichia</taxon>
        <taxon>Candidatus Vecturitrichales</taxon>
        <taxon>Candidatus Vecturitrichaceae</taxon>
        <taxon>Candidatus Vecturithrix</taxon>
    </lineage>
</organism>
<accession>A0A081C0Z6</accession>
<keyword evidence="2" id="KW-1185">Reference proteome</keyword>
<dbReference type="HOGENOM" id="CLU_121420_0_0_0"/>
<dbReference type="Proteomes" id="UP000030661">
    <property type="component" value="Unassembled WGS sequence"/>
</dbReference>
<proteinExistence type="predicted"/>
<protein>
    <recommendedName>
        <fullName evidence="3">Stress response protein</fullName>
    </recommendedName>
</protein>
<dbReference type="EMBL" id="DF820467">
    <property type="protein sequence ID" value="GAK58251.1"/>
    <property type="molecule type" value="Genomic_DNA"/>
</dbReference>
<evidence type="ECO:0000313" key="1">
    <source>
        <dbReference type="EMBL" id="GAK58251.1"/>
    </source>
</evidence>
<name>A0A081C0Z6_VECG1</name>